<name>A0A8S4G2V5_PLUXY</name>
<sequence>MLKSPESLGEMSTKLESVQLDNDNFTVDDGAEKALLNGTYSIQRHRNRHPNLKKVVDDYYNGIHPPYHCKQVYVEGNILYKLNEPNIQDMIDLAVRSTHEVKLPECVDKSVHKKWQKRGGTICPSQETIFRYQGKLYNLYGRYIFGYDKRFVQFTNDKLEVVVNGDEVDDDDEYEDYVVDETERTRSAVTRAEIILPTVPHSENCPLVDDYHYAFSIIDESTGVWMLLAFIVSLLCISKV</sequence>
<comment type="caution">
    <text evidence="1">The sequence shown here is derived from an EMBL/GenBank/DDBJ whole genome shotgun (WGS) entry which is preliminary data.</text>
</comment>
<dbReference type="EMBL" id="CAJHNJ030000075">
    <property type="protein sequence ID" value="CAG9134231.1"/>
    <property type="molecule type" value="Genomic_DNA"/>
</dbReference>
<reference evidence="1" key="1">
    <citation type="submission" date="2020-11" db="EMBL/GenBank/DDBJ databases">
        <authorList>
            <person name="Whiteford S."/>
        </authorList>
    </citation>
    <scope>NUCLEOTIDE SEQUENCE</scope>
</reference>
<accession>A0A8S4G2V5</accession>
<organism evidence="1 2">
    <name type="scientific">Plutella xylostella</name>
    <name type="common">Diamondback moth</name>
    <name type="synonym">Plutella maculipennis</name>
    <dbReference type="NCBI Taxonomy" id="51655"/>
    <lineage>
        <taxon>Eukaryota</taxon>
        <taxon>Metazoa</taxon>
        <taxon>Ecdysozoa</taxon>
        <taxon>Arthropoda</taxon>
        <taxon>Hexapoda</taxon>
        <taxon>Insecta</taxon>
        <taxon>Pterygota</taxon>
        <taxon>Neoptera</taxon>
        <taxon>Endopterygota</taxon>
        <taxon>Lepidoptera</taxon>
        <taxon>Glossata</taxon>
        <taxon>Ditrysia</taxon>
        <taxon>Yponomeutoidea</taxon>
        <taxon>Plutellidae</taxon>
        <taxon>Plutella</taxon>
    </lineage>
</organism>
<dbReference type="AlphaFoldDB" id="A0A8S4G2V5"/>
<keyword evidence="2" id="KW-1185">Reference proteome</keyword>
<gene>
    <name evidence="1" type="ORF">PLXY2_LOCUS12486</name>
</gene>
<evidence type="ECO:0000313" key="2">
    <source>
        <dbReference type="Proteomes" id="UP000653454"/>
    </source>
</evidence>
<proteinExistence type="predicted"/>
<protein>
    <submittedName>
        <fullName evidence="1">(diamondback moth) hypothetical protein</fullName>
    </submittedName>
</protein>
<dbReference type="Proteomes" id="UP000653454">
    <property type="component" value="Unassembled WGS sequence"/>
</dbReference>
<evidence type="ECO:0000313" key="1">
    <source>
        <dbReference type="EMBL" id="CAG9134231.1"/>
    </source>
</evidence>